<protein>
    <recommendedName>
        <fullName evidence="5">Lipoprotein</fullName>
    </recommendedName>
</protein>
<feature type="region of interest" description="Disordered" evidence="1">
    <location>
        <begin position="43"/>
        <end position="80"/>
    </location>
</feature>
<accession>A0ABS2CJY1</accession>
<sequence>MTLILKAGGTRGSMFTAACLLSATAAVLLAGCGAEAQPTTSATAATSAVPTASPSAPSATPTPTSTPSPELPTSPSEAAKDIESEVSAVVAVIQLTEDNDTNNLIGRPGQYDAATFMADKRLGCSKTDQFDELGIDCGAKIERWASEDDATARAADIQKKLKEYGLGAEYDYVRGNLLLRVSGKLKPSQAKEYLKAFPEARSAP</sequence>
<organism evidence="3 4">
    <name type="scientific">Phycicoccus sonneratiae</name>
    <dbReference type="NCBI Taxonomy" id="2807628"/>
    <lineage>
        <taxon>Bacteria</taxon>
        <taxon>Bacillati</taxon>
        <taxon>Actinomycetota</taxon>
        <taxon>Actinomycetes</taxon>
        <taxon>Micrococcales</taxon>
        <taxon>Intrasporangiaceae</taxon>
        <taxon>Phycicoccus</taxon>
    </lineage>
</organism>
<evidence type="ECO:0000256" key="1">
    <source>
        <dbReference type="SAM" id="MobiDB-lite"/>
    </source>
</evidence>
<reference evidence="3" key="1">
    <citation type="submission" date="2021-02" db="EMBL/GenBank/DDBJ databases">
        <title>Phycicoccus sp. MQZ13P-5T, whole genome shotgun sequence.</title>
        <authorList>
            <person name="Tuo L."/>
        </authorList>
    </citation>
    <scope>NUCLEOTIDE SEQUENCE</scope>
    <source>
        <strain evidence="3">MQZ13P-5</strain>
    </source>
</reference>
<feature type="signal peptide" evidence="2">
    <location>
        <begin position="1"/>
        <end position="36"/>
    </location>
</feature>
<feature type="compositionally biased region" description="Low complexity" evidence="1">
    <location>
        <begin position="43"/>
        <end position="63"/>
    </location>
</feature>
<evidence type="ECO:0000313" key="3">
    <source>
        <dbReference type="EMBL" id="MBM6400190.1"/>
    </source>
</evidence>
<dbReference type="EMBL" id="JAFDVD010000008">
    <property type="protein sequence ID" value="MBM6400190.1"/>
    <property type="molecule type" value="Genomic_DNA"/>
</dbReference>
<dbReference type="Proteomes" id="UP001430172">
    <property type="component" value="Unassembled WGS sequence"/>
</dbReference>
<evidence type="ECO:0008006" key="5">
    <source>
        <dbReference type="Google" id="ProtNLM"/>
    </source>
</evidence>
<evidence type="ECO:0000256" key="2">
    <source>
        <dbReference type="SAM" id="SignalP"/>
    </source>
</evidence>
<evidence type="ECO:0000313" key="4">
    <source>
        <dbReference type="Proteomes" id="UP001430172"/>
    </source>
</evidence>
<keyword evidence="4" id="KW-1185">Reference proteome</keyword>
<name>A0ABS2CJY1_9MICO</name>
<dbReference type="PROSITE" id="PS51257">
    <property type="entry name" value="PROKAR_LIPOPROTEIN"/>
    <property type="match status" value="1"/>
</dbReference>
<proteinExistence type="predicted"/>
<feature type="chain" id="PRO_5046857299" description="Lipoprotein" evidence="2">
    <location>
        <begin position="37"/>
        <end position="204"/>
    </location>
</feature>
<keyword evidence="2" id="KW-0732">Signal</keyword>
<gene>
    <name evidence="3" type="ORF">JQN70_07335</name>
</gene>
<comment type="caution">
    <text evidence="3">The sequence shown here is derived from an EMBL/GenBank/DDBJ whole genome shotgun (WGS) entry which is preliminary data.</text>
</comment>
<dbReference type="RefSeq" id="WP_204130675.1">
    <property type="nucleotide sequence ID" value="NZ_JAFDVD010000008.1"/>
</dbReference>